<name>A0A2T7PT55_POMCA</name>
<keyword evidence="2" id="KW-1185">Reference proteome</keyword>
<proteinExistence type="predicted"/>
<evidence type="ECO:0000313" key="2">
    <source>
        <dbReference type="Proteomes" id="UP000245119"/>
    </source>
</evidence>
<accession>A0A2T7PT55</accession>
<sequence length="555" mass="61315">MWAPLAPHVKLPAVCDSDLKDDTAQQGVLKCLQEFGQENGEAMFIISQLNFIDYLNKPCYTSAAAHLKYPRPEDLGPRFRRGEFDILLVHHHHGLVIGEIKSVGSNAVALNKTPDEMVADVAKKAARATRQLGEVQDGAEDLSRCLGDAQTTDISEVVKLCLCADDLAADDGGSWQPSHLEEWWTRRVVGDDDTSGTSQGMSERIYDDILARFAGPATTVTVHCTQRPRVEIRTLGEAVSELGERLSRLVVRRSRFSLILVLVALTWLRQGKDVFVLSLKRGSLAISRLIHGQLQMTLDAEESRSQKYGVPHLAEYDLFHDPAAYTTVSTPCQVFQSETLTVPLRCAPSVLEEVTKGIKNTFGVCGYSTGAVPSPFDGPNVIRLHHCSSSHLVRWPLDCEQCGHDIAAELKKLGHPVHDDVRDEAGQVTSRANGVIVGLRAAGIPTCAVQNAESACSTWRKDVLDAAVGRNDKVTVADRVDVGGLERKIVVWLSGRKEVFDDKITEHQLLVRGQIFRHVEVHHPAHRCGSFRFLNYLPSVRSLEKHGLPVCRWNM</sequence>
<dbReference type="Proteomes" id="UP000245119">
    <property type="component" value="Linkage Group LG2"/>
</dbReference>
<reference evidence="1 2" key="1">
    <citation type="submission" date="2018-04" db="EMBL/GenBank/DDBJ databases">
        <title>The genome of golden apple snail Pomacea canaliculata provides insight into stress tolerance and invasive adaptation.</title>
        <authorList>
            <person name="Liu C."/>
            <person name="Liu B."/>
            <person name="Ren Y."/>
            <person name="Zhang Y."/>
            <person name="Wang H."/>
            <person name="Li S."/>
            <person name="Jiang F."/>
            <person name="Yin L."/>
            <person name="Zhang G."/>
            <person name="Qian W."/>
            <person name="Fan W."/>
        </authorList>
    </citation>
    <scope>NUCLEOTIDE SEQUENCE [LARGE SCALE GENOMIC DNA]</scope>
    <source>
        <strain evidence="1">SZHN2017</strain>
        <tissue evidence="1">Muscle</tissue>
    </source>
</reference>
<evidence type="ECO:0000313" key="1">
    <source>
        <dbReference type="EMBL" id="PVD36608.1"/>
    </source>
</evidence>
<gene>
    <name evidence="1" type="ORF">C0Q70_03593</name>
</gene>
<dbReference type="EMBL" id="PZQS01000002">
    <property type="protein sequence ID" value="PVD36608.1"/>
    <property type="molecule type" value="Genomic_DNA"/>
</dbReference>
<organism evidence="1 2">
    <name type="scientific">Pomacea canaliculata</name>
    <name type="common">Golden apple snail</name>
    <dbReference type="NCBI Taxonomy" id="400727"/>
    <lineage>
        <taxon>Eukaryota</taxon>
        <taxon>Metazoa</taxon>
        <taxon>Spiralia</taxon>
        <taxon>Lophotrochozoa</taxon>
        <taxon>Mollusca</taxon>
        <taxon>Gastropoda</taxon>
        <taxon>Caenogastropoda</taxon>
        <taxon>Architaenioglossa</taxon>
        <taxon>Ampullarioidea</taxon>
        <taxon>Ampullariidae</taxon>
        <taxon>Pomacea</taxon>
    </lineage>
</organism>
<comment type="caution">
    <text evidence="1">The sequence shown here is derived from an EMBL/GenBank/DDBJ whole genome shotgun (WGS) entry which is preliminary data.</text>
</comment>
<protein>
    <submittedName>
        <fullName evidence="1">Uncharacterized protein</fullName>
    </submittedName>
</protein>
<dbReference type="AlphaFoldDB" id="A0A2T7PT55"/>